<dbReference type="PANTHER" id="PTHR13132">
    <property type="entry name" value="ALPHA- 1,6 -FUCOSYLTRANSFERASE"/>
    <property type="match status" value="1"/>
</dbReference>
<dbReference type="PANTHER" id="PTHR13132:SF29">
    <property type="entry name" value="ALPHA-(1,6)-FUCOSYLTRANSFERASE"/>
    <property type="match status" value="1"/>
</dbReference>
<dbReference type="GO" id="GO:0006487">
    <property type="term" value="P:protein N-linked glycosylation"/>
    <property type="evidence" value="ECO:0007669"/>
    <property type="project" value="TreeGrafter"/>
</dbReference>
<name>A0A5K3FUV0_MESCO</name>
<feature type="domain" description="GT23" evidence="4">
    <location>
        <begin position="95"/>
        <end position="378"/>
    </location>
</feature>
<dbReference type="PROSITE" id="PS51659">
    <property type="entry name" value="GT23"/>
    <property type="match status" value="1"/>
</dbReference>
<feature type="region of interest" description="Important for donor substrate binding" evidence="3">
    <location>
        <begin position="239"/>
        <end position="240"/>
    </location>
</feature>
<evidence type="ECO:0000256" key="3">
    <source>
        <dbReference type="PROSITE-ProRule" id="PRU00992"/>
    </source>
</evidence>
<evidence type="ECO:0000256" key="1">
    <source>
        <dbReference type="ARBA" id="ARBA00022676"/>
    </source>
</evidence>
<proteinExistence type="inferred from homology"/>
<organism evidence="5">
    <name type="scientific">Mesocestoides corti</name>
    <name type="common">Flatworm</name>
    <dbReference type="NCBI Taxonomy" id="53468"/>
    <lineage>
        <taxon>Eukaryota</taxon>
        <taxon>Metazoa</taxon>
        <taxon>Spiralia</taxon>
        <taxon>Lophotrochozoa</taxon>
        <taxon>Platyhelminthes</taxon>
        <taxon>Cestoda</taxon>
        <taxon>Eucestoda</taxon>
        <taxon>Cyclophyllidea</taxon>
        <taxon>Mesocestoididae</taxon>
        <taxon>Mesocestoides</taxon>
    </lineage>
</organism>
<dbReference type="WBParaSite" id="MCU_010206-RA">
    <property type="protein sequence ID" value="MCU_010206-RA"/>
    <property type="gene ID" value="MCU_010206"/>
</dbReference>
<evidence type="ECO:0000256" key="2">
    <source>
        <dbReference type="ARBA" id="ARBA00022679"/>
    </source>
</evidence>
<evidence type="ECO:0000313" key="5">
    <source>
        <dbReference type="WBParaSite" id="MCU_010206-RA"/>
    </source>
</evidence>
<comment type="similarity">
    <text evidence="3">Belongs to the glycosyltransferase 23 family.</text>
</comment>
<dbReference type="AlphaFoldDB" id="A0A5K3FUV0"/>
<dbReference type="Pfam" id="PF19745">
    <property type="entry name" value="FUT8_N_cat"/>
    <property type="match status" value="1"/>
</dbReference>
<protein>
    <submittedName>
        <fullName evidence="5">GT23 domain-containing protein</fullName>
    </submittedName>
</protein>
<accession>A0A5K3FUV0</accession>
<dbReference type="Gene3D" id="3.40.50.11350">
    <property type="match status" value="1"/>
</dbReference>
<evidence type="ECO:0000259" key="4">
    <source>
        <dbReference type="PROSITE" id="PS51659"/>
    </source>
</evidence>
<keyword evidence="2 3" id="KW-0808">Transferase</keyword>
<dbReference type="GO" id="GO:0046921">
    <property type="term" value="F:alpha-(1-&gt;6)-fucosyltransferase activity"/>
    <property type="evidence" value="ECO:0007669"/>
    <property type="project" value="TreeGrafter"/>
</dbReference>
<sequence length="447" mass="50824">MRNVDMTHPWKPTHVHEGNVEPEGYDILFRRALSIALHLGGTKGDGASIWSLEMASRLILMDEVGGHAERRRRELVRLGKLFQKQLFLLQHPTNCSTARFVETNVPYCGFGCQIHHVVLAMQLAVATNRTLFVHGFDQTFHGLFLPLTNCTAIGKHQSVIQQKRVFDAPISPLSPPALSAEWASLLQPLHESPYLWLRGHMIKYAIRLKDAAFSQQINSKCANLRRGSYGQVFVGIHVRRTDKLLSEAKSFPVSSYMERVEQYYGLIKMCNALKGMLNDTRRRNIFLASDEPSVYAEARQQYPEYSFHEKGTFFQSNTDVKSRFTREGLESIFFDIMLLAHADFLVCTFSSNVCRMAHALKQTLNDHYADRTHHTASVDTGFFIIGSQKSKWKVWLDYPPFVKRGDVVEVGTPSTFGSVETTENTVLPQFILQELPILLPSNFNISQ</sequence>
<keyword evidence="1 3" id="KW-0328">Glycosyltransferase</keyword>
<reference evidence="5" key="1">
    <citation type="submission" date="2019-11" db="UniProtKB">
        <authorList>
            <consortium name="WormBaseParasite"/>
        </authorList>
    </citation>
    <scope>IDENTIFICATION</scope>
</reference>
<dbReference type="InterPro" id="IPR027350">
    <property type="entry name" value="GT23_dom"/>
</dbReference>
<dbReference type="InterPro" id="IPR045573">
    <property type="entry name" value="Fut8_N_cat"/>
</dbReference>